<dbReference type="RefSeq" id="WP_230553804.1">
    <property type="nucleotide sequence ID" value="NZ_JAJISD010000014.1"/>
</dbReference>
<reference evidence="3 4" key="1">
    <citation type="submission" date="2021-11" db="EMBL/GenBank/DDBJ databases">
        <authorList>
            <person name="Lee D.-H."/>
            <person name="Kim S.-B."/>
        </authorList>
    </citation>
    <scope>NUCLEOTIDE SEQUENCE [LARGE SCALE GENOMIC DNA]</scope>
    <source>
        <strain evidence="3 4">KCTC 52223</strain>
    </source>
</reference>
<dbReference type="SUPFAM" id="SSF52172">
    <property type="entry name" value="CheY-like"/>
    <property type="match status" value="1"/>
</dbReference>
<evidence type="ECO:0000313" key="3">
    <source>
        <dbReference type="EMBL" id="MCC8432384.1"/>
    </source>
</evidence>
<evidence type="ECO:0000313" key="4">
    <source>
        <dbReference type="Proteomes" id="UP001198862"/>
    </source>
</evidence>
<name>A0ABS8L210_9HYPH</name>
<keyword evidence="4" id="KW-1185">Reference proteome</keyword>
<organism evidence="3 4">
    <name type="scientific">Reyranella aquatilis</name>
    <dbReference type="NCBI Taxonomy" id="2035356"/>
    <lineage>
        <taxon>Bacteria</taxon>
        <taxon>Pseudomonadati</taxon>
        <taxon>Pseudomonadota</taxon>
        <taxon>Alphaproteobacteria</taxon>
        <taxon>Hyphomicrobiales</taxon>
        <taxon>Reyranellaceae</taxon>
        <taxon>Reyranella</taxon>
    </lineage>
</organism>
<dbReference type="InterPro" id="IPR024078">
    <property type="entry name" value="LmbE-like_dom_sf"/>
</dbReference>
<accession>A0ABS8L210</accession>
<dbReference type="PANTHER" id="PTHR12993">
    <property type="entry name" value="N-ACETYLGLUCOSAMINYL-PHOSPHATIDYLINOSITOL DE-N-ACETYLASE-RELATED"/>
    <property type="match status" value="1"/>
</dbReference>
<dbReference type="SMART" id="SM00448">
    <property type="entry name" value="REC"/>
    <property type="match status" value="1"/>
</dbReference>
<dbReference type="Gene3D" id="3.40.50.10320">
    <property type="entry name" value="LmbE-like"/>
    <property type="match status" value="1"/>
</dbReference>
<dbReference type="PANTHER" id="PTHR12993:SF30">
    <property type="entry name" value="N-ACETYL-ALPHA-D-GLUCOSAMINYL L-MALATE DEACETYLASE 1"/>
    <property type="match status" value="1"/>
</dbReference>
<dbReference type="InterPro" id="IPR011006">
    <property type="entry name" value="CheY-like_superfamily"/>
</dbReference>
<sequence length="367" mass="40086">MSTSNTDAPSLSRVTRPAPKRLRILIVDGDETSLEKARQALQTVLTAKLKYAATAAAASALVASERFDLVVVDAAVTGGFALLKEIKDRHRWVATLVVSDDQSPSFMRQIVKCQIDGLLFRPLSREEFVEQVMLLAFAVSARRKRQQKRVLAIGAHPDDVEIGCGGALAKHHAAGDLLHILTLSRGSAGGDINVRTVEARHAASLLGAELHMGTLVDTRITDGRETVALIEEVIRQMQPTHVYTHCNEDTHQDHRAVHAATLVAAHDVPNVYCYQSPSATVDFKPQRFVDITDFIGAKLQAIDVYGSQTERMAALEPDAIVSTARYWGRFAGQILAEPLRVVRQSDSEDGRAFDKAGLGRVSLRKQA</sequence>
<dbReference type="Pfam" id="PF02585">
    <property type="entry name" value="PIG-L"/>
    <property type="match status" value="1"/>
</dbReference>
<dbReference type="InterPro" id="IPR001789">
    <property type="entry name" value="Sig_transdc_resp-reg_receiver"/>
</dbReference>
<dbReference type="PROSITE" id="PS50110">
    <property type="entry name" value="RESPONSE_REGULATORY"/>
    <property type="match status" value="1"/>
</dbReference>
<comment type="caution">
    <text evidence="3">The sequence shown here is derived from an EMBL/GenBank/DDBJ whole genome shotgun (WGS) entry which is preliminary data.</text>
</comment>
<evidence type="ECO:0000259" key="2">
    <source>
        <dbReference type="PROSITE" id="PS50110"/>
    </source>
</evidence>
<dbReference type="EMBL" id="JAJISD010000014">
    <property type="protein sequence ID" value="MCC8432384.1"/>
    <property type="molecule type" value="Genomic_DNA"/>
</dbReference>
<dbReference type="InterPro" id="IPR003737">
    <property type="entry name" value="GlcNAc_PI_deacetylase-related"/>
</dbReference>
<evidence type="ECO:0000256" key="1">
    <source>
        <dbReference type="PROSITE-ProRule" id="PRU00169"/>
    </source>
</evidence>
<dbReference type="Proteomes" id="UP001198862">
    <property type="component" value="Unassembled WGS sequence"/>
</dbReference>
<gene>
    <name evidence="3" type="ORF">LJ725_25700</name>
</gene>
<dbReference type="SUPFAM" id="SSF102588">
    <property type="entry name" value="LmbE-like"/>
    <property type="match status" value="1"/>
</dbReference>
<keyword evidence="1" id="KW-0597">Phosphoprotein</keyword>
<protein>
    <submittedName>
        <fullName evidence="3">PIG-L family deacetylase</fullName>
    </submittedName>
</protein>
<feature type="domain" description="Response regulatory" evidence="2">
    <location>
        <begin position="23"/>
        <end position="136"/>
    </location>
</feature>
<proteinExistence type="predicted"/>
<dbReference type="Pfam" id="PF00072">
    <property type="entry name" value="Response_reg"/>
    <property type="match status" value="1"/>
</dbReference>
<dbReference type="Gene3D" id="3.40.50.2300">
    <property type="match status" value="1"/>
</dbReference>
<feature type="modified residue" description="4-aspartylphosphate" evidence="1">
    <location>
        <position position="73"/>
    </location>
</feature>